<sequence length="465" mass="52844">MTYREDDPIVRKNPPVRRREITAPIPESVVIYIAGAVHTPRRKRPTAAAGLSFETENSRDRGRCILILNEQSQYVAELFAALDAVRSANKDSILTIVSTQSYVNEAMNKKLSNWEHEGWVGVPHRDVLRCLAAEVKARNAPTFFKVAAPGSPNRVRCRQAAALAKRAARAPKDEKWDLSLPQDTALPGLSLQGNRQKIFYRSIREEKTRKLVPRKSTVKGLEVVKTSMVDAFNRHVSNADIWKAAFNKDFLPRVAQFLWKGIHNAHRVGRYWSHIPECGDRAKCKDCDVEEDLEHILIKCKSPGREIIWQAAKSLWKEKESCWPEVSLGTVLGCGLAVFRDDRGKLKPGTQRLYRILISESAYLIWLLRNERVISRDGAPATEEEIKNRWKCAINQRLQVDKTLANRPTRGKRPALAPELVLDTWSNILDDERSLPADWLREPRVLVGSRAFPQAPIRRQNHGIG</sequence>
<name>A0AAD6ZVS0_9AGAR</name>
<reference evidence="1" key="1">
    <citation type="submission" date="2023-03" db="EMBL/GenBank/DDBJ databases">
        <title>Massive genome expansion in bonnet fungi (Mycena s.s.) driven by repeated elements and novel gene families across ecological guilds.</title>
        <authorList>
            <consortium name="Lawrence Berkeley National Laboratory"/>
            <person name="Harder C.B."/>
            <person name="Miyauchi S."/>
            <person name="Viragh M."/>
            <person name="Kuo A."/>
            <person name="Thoen E."/>
            <person name="Andreopoulos B."/>
            <person name="Lu D."/>
            <person name="Skrede I."/>
            <person name="Drula E."/>
            <person name="Henrissat B."/>
            <person name="Morin E."/>
            <person name="Kohler A."/>
            <person name="Barry K."/>
            <person name="LaButti K."/>
            <person name="Morin E."/>
            <person name="Salamov A."/>
            <person name="Lipzen A."/>
            <person name="Mereny Z."/>
            <person name="Hegedus B."/>
            <person name="Baldrian P."/>
            <person name="Stursova M."/>
            <person name="Weitz H."/>
            <person name="Taylor A."/>
            <person name="Grigoriev I.V."/>
            <person name="Nagy L.G."/>
            <person name="Martin F."/>
            <person name="Kauserud H."/>
        </authorList>
    </citation>
    <scope>NUCLEOTIDE SEQUENCE</scope>
    <source>
        <strain evidence="1">CBHHK002</strain>
    </source>
</reference>
<comment type="caution">
    <text evidence="1">The sequence shown here is derived from an EMBL/GenBank/DDBJ whole genome shotgun (WGS) entry which is preliminary data.</text>
</comment>
<dbReference type="InterPro" id="IPR036397">
    <property type="entry name" value="RNaseH_sf"/>
</dbReference>
<evidence type="ECO:0000313" key="1">
    <source>
        <dbReference type="EMBL" id="KAJ7342329.1"/>
    </source>
</evidence>
<protein>
    <recommendedName>
        <fullName evidence="3">Reverse transcriptase zinc-binding domain-containing protein</fullName>
    </recommendedName>
</protein>
<dbReference type="InterPro" id="IPR012337">
    <property type="entry name" value="RNaseH-like_sf"/>
</dbReference>
<accession>A0AAD6ZVS0</accession>
<keyword evidence="2" id="KW-1185">Reference proteome</keyword>
<dbReference type="Proteomes" id="UP001218218">
    <property type="component" value="Unassembled WGS sequence"/>
</dbReference>
<dbReference type="EMBL" id="JARIHO010000025">
    <property type="protein sequence ID" value="KAJ7342329.1"/>
    <property type="molecule type" value="Genomic_DNA"/>
</dbReference>
<evidence type="ECO:0000313" key="2">
    <source>
        <dbReference type="Proteomes" id="UP001218218"/>
    </source>
</evidence>
<evidence type="ECO:0008006" key="3">
    <source>
        <dbReference type="Google" id="ProtNLM"/>
    </source>
</evidence>
<gene>
    <name evidence="1" type="ORF">DFH08DRAFT_703693</name>
</gene>
<proteinExistence type="predicted"/>
<dbReference type="SUPFAM" id="SSF53098">
    <property type="entry name" value="Ribonuclease H-like"/>
    <property type="match status" value="1"/>
</dbReference>
<dbReference type="GO" id="GO:0003676">
    <property type="term" value="F:nucleic acid binding"/>
    <property type="evidence" value="ECO:0007669"/>
    <property type="project" value="InterPro"/>
</dbReference>
<dbReference type="Gene3D" id="3.30.420.10">
    <property type="entry name" value="Ribonuclease H-like superfamily/Ribonuclease H"/>
    <property type="match status" value="1"/>
</dbReference>
<dbReference type="AlphaFoldDB" id="A0AAD6ZVS0"/>
<organism evidence="1 2">
    <name type="scientific">Mycena albidolilacea</name>
    <dbReference type="NCBI Taxonomy" id="1033008"/>
    <lineage>
        <taxon>Eukaryota</taxon>
        <taxon>Fungi</taxon>
        <taxon>Dikarya</taxon>
        <taxon>Basidiomycota</taxon>
        <taxon>Agaricomycotina</taxon>
        <taxon>Agaricomycetes</taxon>
        <taxon>Agaricomycetidae</taxon>
        <taxon>Agaricales</taxon>
        <taxon>Marasmiineae</taxon>
        <taxon>Mycenaceae</taxon>
        <taxon>Mycena</taxon>
    </lineage>
</organism>